<organism evidence="4 5">
    <name type="scientific">Calocera cornea HHB12733</name>
    <dbReference type="NCBI Taxonomy" id="1353952"/>
    <lineage>
        <taxon>Eukaryota</taxon>
        <taxon>Fungi</taxon>
        <taxon>Dikarya</taxon>
        <taxon>Basidiomycota</taxon>
        <taxon>Agaricomycotina</taxon>
        <taxon>Dacrymycetes</taxon>
        <taxon>Dacrymycetales</taxon>
        <taxon>Dacrymycetaceae</taxon>
        <taxon>Calocera</taxon>
    </lineage>
</organism>
<dbReference type="OrthoDB" id="250836at2759"/>
<evidence type="ECO:0000256" key="2">
    <source>
        <dbReference type="SAM" id="MobiDB-lite"/>
    </source>
</evidence>
<evidence type="ECO:0000313" key="4">
    <source>
        <dbReference type="EMBL" id="KZT59091.1"/>
    </source>
</evidence>
<dbReference type="InParanoid" id="A0A165HBR2"/>
<feature type="compositionally biased region" description="Low complexity" evidence="2">
    <location>
        <begin position="264"/>
        <end position="273"/>
    </location>
</feature>
<accession>A0A165HBR2</accession>
<keyword evidence="1" id="KW-0479">Metal-binding</keyword>
<feature type="region of interest" description="Disordered" evidence="2">
    <location>
        <begin position="165"/>
        <end position="413"/>
    </location>
</feature>
<proteinExistence type="predicted"/>
<feature type="compositionally biased region" description="Acidic residues" evidence="2">
    <location>
        <begin position="376"/>
        <end position="401"/>
    </location>
</feature>
<dbReference type="STRING" id="1353952.A0A165HBR2"/>
<dbReference type="InterPro" id="IPR000571">
    <property type="entry name" value="Znf_CCCH"/>
</dbReference>
<reference evidence="4 5" key="1">
    <citation type="journal article" date="2016" name="Mol. Biol. Evol.">
        <title>Comparative Genomics of Early-Diverging Mushroom-Forming Fungi Provides Insights into the Origins of Lignocellulose Decay Capabilities.</title>
        <authorList>
            <person name="Nagy L.G."/>
            <person name="Riley R."/>
            <person name="Tritt A."/>
            <person name="Adam C."/>
            <person name="Daum C."/>
            <person name="Floudas D."/>
            <person name="Sun H."/>
            <person name="Yadav J.S."/>
            <person name="Pangilinan J."/>
            <person name="Larsson K.H."/>
            <person name="Matsuura K."/>
            <person name="Barry K."/>
            <person name="Labutti K."/>
            <person name="Kuo R."/>
            <person name="Ohm R.A."/>
            <person name="Bhattacharya S.S."/>
            <person name="Shirouzu T."/>
            <person name="Yoshinaga Y."/>
            <person name="Martin F.M."/>
            <person name="Grigoriev I.V."/>
            <person name="Hibbett D.S."/>
        </authorList>
    </citation>
    <scope>NUCLEOTIDE SEQUENCE [LARGE SCALE GENOMIC DNA]</scope>
    <source>
        <strain evidence="4 5">HHB12733</strain>
    </source>
</reference>
<dbReference type="EMBL" id="KV423944">
    <property type="protein sequence ID" value="KZT59091.1"/>
    <property type="molecule type" value="Genomic_DNA"/>
</dbReference>
<protein>
    <recommendedName>
        <fullName evidence="3">C3H1-type domain-containing protein</fullName>
    </recommendedName>
</protein>
<feature type="zinc finger region" description="C3H1-type" evidence="1">
    <location>
        <begin position="8"/>
        <end position="43"/>
    </location>
</feature>
<name>A0A165HBR2_9BASI</name>
<feature type="region of interest" description="Disordered" evidence="2">
    <location>
        <begin position="121"/>
        <end position="141"/>
    </location>
</feature>
<dbReference type="AlphaFoldDB" id="A0A165HBR2"/>
<feature type="compositionally biased region" description="Acidic residues" evidence="2">
    <location>
        <begin position="281"/>
        <end position="318"/>
    </location>
</feature>
<feature type="domain" description="C3H1-type" evidence="3">
    <location>
        <begin position="8"/>
        <end position="43"/>
    </location>
</feature>
<dbReference type="PROSITE" id="PS50103">
    <property type="entry name" value="ZF_C3H1"/>
    <property type="match status" value="1"/>
</dbReference>
<sequence length="446" mass="48133">MIAAYKASMARVPCRYFARSLAMNPPRPYCPYGKDCFYDHKLPTGDVHVFPHGADYYMTVHRDRTQRQRRSQFGHNLELLTDAVFTAGMAGHSGADIRRELETDGFWRELFAGFGWDISTQGPPAGVEGPLPPPPGPGRSYQEMNTIRRLLSTLANNLDGNYFDDGDDDELMPSFQMFRPSIPDPLAQRSPQRERERTPHSYFGPRPPSPHPVAARSAPASESGRAEPDPEEEAGEAEEARSPPGRSSSRRSSYYGPRPPSPHPSAARSAPASVHGGDEPPALDDVTDSSESEESAEELESAEEASLEEELEVEEGPTNDEMREARVRRFAAAPAHVSLEGAALAPVRARAASVGGAETAQAPSPGSRRDSRAMDESESSESELSDGSDEESEDEEADEWGDAPAVPSPGRGRRAVHTGLAILVSHVGAGTTAIAGRAPHARSTSA</sequence>
<dbReference type="GO" id="GO:0008270">
    <property type="term" value="F:zinc ion binding"/>
    <property type="evidence" value="ECO:0007669"/>
    <property type="project" value="UniProtKB-KW"/>
</dbReference>
<feature type="compositionally biased region" description="Low complexity" evidence="2">
    <location>
        <begin position="242"/>
        <end position="256"/>
    </location>
</feature>
<gene>
    <name evidence="4" type="ORF">CALCODRAFT_215166</name>
</gene>
<keyword evidence="1" id="KW-0863">Zinc-finger</keyword>
<evidence type="ECO:0000256" key="1">
    <source>
        <dbReference type="PROSITE-ProRule" id="PRU00723"/>
    </source>
</evidence>
<dbReference type="Proteomes" id="UP000076842">
    <property type="component" value="Unassembled WGS sequence"/>
</dbReference>
<keyword evidence="5" id="KW-1185">Reference proteome</keyword>
<evidence type="ECO:0000259" key="3">
    <source>
        <dbReference type="PROSITE" id="PS50103"/>
    </source>
</evidence>
<evidence type="ECO:0000313" key="5">
    <source>
        <dbReference type="Proteomes" id="UP000076842"/>
    </source>
</evidence>
<keyword evidence="1" id="KW-0862">Zinc</keyword>
<feature type="compositionally biased region" description="Low complexity" evidence="2">
    <location>
        <begin position="342"/>
        <end position="352"/>
    </location>
</feature>